<feature type="domain" description="MOSC" evidence="1">
    <location>
        <begin position="122"/>
        <end position="283"/>
    </location>
</feature>
<dbReference type="PROSITE" id="PS51340">
    <property type="entry name" value="MOSC"/>
    <property type="match status" value="1"/>
</dbReference>
<gene>
    <name evidence="2" type="ORF">OG469_13525</name>
</gene>
<protein>
    <submittedName>
        <fullName evidence="2">MOSC domain-containing protein</fullName>
    </submittedName>
</protein>
<dbReference type="Pfam" id="PF03473">
    <property type="entry name" value="MOSC"/>
    <property type="match status" value="1"/>
</dbReference>
<reference evidence="2 3" key="1">
    <citation type="submission" date="2022-10" db="EMBL/GenBank/DDBJ databases">
        <title>The complete genomes of actinobacterial strains from the NBC collection.</title>
        <authorList>
            <person name="Joergensen T.S."/>
            <person name="Alvarez Arevalo M."/>
            <person name="Sterndorff E.B."/>
            <person name="Faurdal D."/>
            <person name="Vuksanovic O."/>
            <person name="Mourched A.-S."/>
            <person name="Charusanti P."/>
            <person name="Shaw S."/>
            <person name="Blin K."/>
            <person name="Weber T."/>
        </authorList>
    </citation>
    <scope>NUCLEOTIDE SEQUENCE [LARGE SCALE GENOMIC DNA]</scope>
    <source>
        <strain evidence="2 3">NBC_01247</strain>
    </source>
</reference>
<evidence type="ECO:0000313" key="3">
    <source>
        <dbReference type="Proteomes" id="UP001432014"/>
    </source>
</evidence>
<dbReference type="InterPro" id="IPR005302">
    <property type="entry name" value="MoCF_Sase_C"/>
</dbReference>
<dbReference type="EMBL" id="CP108482">
    <property type="protein sequence ID" value="WUS56450.1"/>
    <property type="molecule type" value="Genomic_DNA"/>
</dbReference>
<dbReference type="Proteomes" id="UP001432014">
    <property type="component" value="Chromosome"/>
</dbReference>
<dbReference type="SUPFAM" id="SSF50800">
    <property type="entry name" value="PK beta-barrel domain-like"/>
    <property type="match status" value="1"/>
</dbReference>
<dbReference type="InterPro" id="IPR011037">
    <property type="entry name" value="Pyrv_Knase-like_insert_dom_sf"/>
</dbReference>
<dbReference type="RefSeq" id="WP_329498763.1">
    <property type="nucleotide sequence ID" value="NZ_CP108460.1"/>
</dbReference>
<dbReference type="Gene3D" id="2.40.33.20">
    <property type="entry name" value="PK beta-barrel domain-like"/>
    <property type="match status" value="1"/>
</dbReference>
<name>A0ABZ1W6I3_9ACTN</name>
<sequence length="283" mass="29940">MADAPRADAPAGTVGALWRYPVKSMLGERIPAAEVTDRGLTGDRRLALLDRESGKVASAKTPRLWRSLLTCAAVQAGPATRITGPAGETLLSTDAGVDEALSAIVGRPVTLTDRPPDGAELDRSRPEEVLAEGLEAEVAADVVRFGSAAPPGTFFDFAPVHLLTTSTLERLAVLGPRGVAEVERYRPNLVIDTPGTGFVEQQWVGRDLRIGDRLVLRVMASTPRCAVPTLGHGDLPRDADALRTPAVHNRVPALPGRPPEPCVGVYAQVLRPGAVRAGDVVRL</sequence>
<organism evidence="2 3">
    <name type="scientific">Kitasatospora herbaricolor</name>
    <dbReference type="NCBI Taxonomy" id="68217"/>
    <lineage>
        <taxon>Bacteria</taxon>
        <taxon>Bacillati</taxon>
        <taxon>Actinomycetota</taxon>
        <taxon>Actinomycetes</taxon>
        <taxon>Kitasatosporales</taxon>
        <taxon>Streptomycetaceae</taxon>
        <taxon>Kitasatospora</taxon>
    </lineage>
</organism>
<dbReference type="InterPro" id="IPR005303">
    <property type="entry name" value="MOCOS_middle"/>
</dbReference>
<evidence type="ECO:0000313" key="2">
    <source>
        <dbReference type="EMBL" id="WUS56450.1"/>
    </source>
</evidence>
<evidence type="ECO:0000259" key="1">
    <source>
        <dbReference type="PROSITE" id="PS51340"/>
    </source>
</evidence>
<accession>A0ABZ1W6I3</accession>
<dbReference type="Pfam" id="PF03476">
    <property type="entry name" value="MOSC_N"/>
    <property type="match status" value="1"/>
</dbReference>
<keyword evidence="3" id="KW-1185">Reference proteome</keyword>
<proteinExistence type="predicted"/>